<protein>
    <recommendedName>
        <fullName evidence="3">Cupin 2 conserved barrel domain-containing protein</fullName>
    </recommendedName>
</protein>
<evidence type="ECO:0000313" key="1">
    <source>
        <dbReference type="EMBL" id="STZ62560.1"/>
    </source>
</evidence>
<accession>A0A378TPK0</accession>
<evidence type="ECO:0000313" key="2">
    <source>
        <dbReference type="Proteomes" id="UP000254978"/>
    </source>
</evidence>
<gene>
    <name evidence="1" type="ORF">NCTC10821_06129</name>
</gene>
<dbReference type="Proteomes" id="UP000254978">
    <property type="component" value="Unassembled WGS sequence"/>
</dbReference>
<dbReference type="InterPro" id="IPR011051">
    <property type="entry name" value="RmlC_Cupin_sf"/>
</dbReference>
<dbReference type="SUPFAM" id="SSF51182">
    <property type="entry name" value="RmlC-like cupins"/>
    <property type="match status" value="1"/>
</dbReference>
<keyword evidence="2" id="KW-1185">Reference proteome</keyword>
<dbReference type="AlphaFoldDB" id="A0A378TPK0"/>
<dbReference type="Gene3D" id="2.60.120.10">
    <property type="entry name" value="Jelly Rolls"/>
    <property type="match status" value="1"/>
</dbReference>
<sequence length="146" mass="15856">MSSRLRSACSLDALSSITTMIRCVRLWTGQEGGSHVEVGRLDMQPGRNDDLVSGAMSTTHVTVEETAGGGELAWHTAPVRQLVVTLSGTLQFVTRDGEQFVLYPGDILLAEDTVGSGHQWQLVGDDPWRRMYVVLAPGTEVAFIPE</sequence>
<evidence type="ECO:0008006" key="3">
    <source>
        <dbReference type="Google" id="ProtNLM"/>
    </source>
</evidence>
<dbReference type="InterPro" id="IPR014710">
    <property type="entry name" value="RmlC-like_jellyroll"/>
</dbReference>
<reference evidence="1 2" key="1">
    <citation type="submission" date="2018-06" db="EMBL/GenBank/DDBJ databases">
        <authorList>
            <consortium name="Pathogen Informatics"/>
            <person name="Doyle S."/>
        </authorList>
    </citation>
    <scope>NUCLEOTIDE SEQUENCE [LARGE SCALE GENOMIC DNA]</scope>
    <source>
        <strain evidence="1 2">NCTC10821</strain>
    </source>
</reference>
<dbReference type="EMBL" id="UGQT01000001">
    <property type="protein sequence ID" value="STZ62560.1"/>
    <property type="molecule type" value="Genomic_DNA"/>
</dbReference>
<proteinExistence type="predicted"/>
<name>A0A378TPK0_9MYCO</name>
<organism evidence="1 2">
    <name type="scientific">Mycolicibacterium tokaiense</name>
    <dbReference type="NCBI Taxonomy" id="39695"/>
    <lineage>
        <taxon>Bacteria</taxon>
        <taxon>Bacillati</taxon>
        <taxon>Actinomycetota</taxon>
        <taxon>Actinomycetes</taxon>
        <taxon>Mycobacteriales</taxon>
        <taxon>Mycobacteriaceae</taxon>
        <taxon>Mycolicibacterium</taxon>
    </lineage>
</organism>